<dbReference type="InterPro" id="IPR003439">
    <property type="entry name" value="ABC_transporter-like_ATP-bd"/>
</dbReference>
<dbReference type="PANTHER" id="PTHR43158">
    <property type="entry name" value="SKFA PEPTIDE EXPORT ATP-BINDING PROTEIN SKFE"/>
    <property type="match status" value="1"/>
</dbReference>
<evidence type="ECO:0000256" key="1">
    <source>
        <dbReference type="ARBA" id="ARBA00022741"/>
    </source>
</evidence>
<feature type="domain" description="ABC transporter" evidence="3">
    <location>
        <begin position="2"/>
        <end position="227"/>
    </location>
</feature>
<reference evidence="5" key="1">
    <citation type="submission" date="2019-07" db="EMBL/GenBank/DDBJ databases">
        <title>Bacillus alkalisoli sp. nov. isolated from saline soil.</title>
        <authorList>
            <person name="Sun J.-Q."/>
            <person name="Xu L."/>
        </authorList>
    </citation>
    <scope>NUCLEOTIDE SEQUENCE [LARGE SCALE GENOMIC DNA]</scope>
    <source>
        <strain evidence="5">M4U3P1</strain>
    </source>
</reference>
<gene>
    <name evidence="4" type="ORF">FLK61_33655</name>
</gene>
<dbReference type="Pfam" id="PF00005">
    <property type="entry name" value="ABC_tran"/>
    <property type="match status" value="1"/>
</dbReference>
<accession>A0A859FG76</accession>
<dbReference type="Proteomes" id="UP000318138">
    <property type="component" value="Chromosome"/>
</dbReference>
<dbReference type="SUPFAM" id="SSF52540">
    <property type="entry name" value="P-loop containing nucleoside triphosphate hydrolases"/>
    <property type="match status" value="1"/>
</dbReference>
<organism evidence="4 5">
    <name type="scientific">Paenalkalicoccus suaedae</name>
    <dbReference type="NCBI Taxonomy" id="2592382"/>
    <lineage>
        <taxon>Bacteria</taxon>
        <taxon>Bacillati</taxon>
        <taxon>Bacillota</taxon>
        <taxon>Bacilli</taxon>
        <taxon>Bacillales</taxon>
        <taxon>Bacillaceae</taxon>
        <taxon>Paenalkalicoccus</taxon>
    </lineage>
</organism>
<proteinExistence type="predicted"/>
<dbReference type="PROSITE" id="PS50893">
    <property type="entry name" value="ABC_TRANSPORTER_2"/>
    <property type="match status" value="1"/>
</dbReference>
<dbReference type="InterPro" id="IPR027417">
    <property type="entry name" value="P-loop_NTPase"/>
</dbReference>
<dbReference type="RefSeq" id="WP_176009667.1">
    <property type="nucleotide sequence ID" value="NZ_CP041372.2"/>
</dbReference>
<keyword evidence="1" id="KW-0547">Nucleotide-binding</keyword>
<dbReference type="SMART" id="SM00382">
    <property type="entry name" value="AAA"/>
    <property type="match status" value="1"/>
</dbReference>
<keyword evidence="5" id="KW-1185">Reference proteome</keyword>
<evidence type="ECO:0000313" key="5">
    <source>
        <dbReference type="Proteomes" id="UP000318138"/>
    </source>
</evidence>
<dbReference type="KEGG" id="psua:FLK61_33655"/>
<protein>
    <submittedName>
        <fullName evidence="4">ABC transporter ATP-binding protein</fullName>
    </submittedName>
</protein>
<dbReference type="InterPro" id="IPR003593">
    <property type="entry name" value="AAA+_ATPase"/>
</dbReference>
<name>A0A859FG76_9BACI</name>
<dbReference type="CDD" id="cd03230">
    <property type="entry name" value="ABC_DR_subfamily_A"/>
    <property type="match status" value="1"/>
</dbReference>
<dbReference type="EMBL" id="CP041372">
    <property type="protein sequence ID" value="QKS71634.1"/>
    <property type="molecule type" value="Genomic_DNA"/>
</dbReference>
<dbReference type="Gene3D" id="3.40.50.300">
    <property type="entry name" value="P-loop containing nucleotide triphosphate hydrolases"/>
    <property type="match status" value="1"/>
</dbReference>
<dbReference type="PANTHER" id="PTHR43158:SF5">
    <property type="entry name" value="ABC TRANSPORTER, ATP-BINDING PROTEIN"/>
    <property type="match status" value="1"/>
</dbReference>
<evidence type="ECO:0000313" key="4">
    <source>
        <dbReference type="EMBL" id="QKS71634.1"/>
    </source>
</evidence>
<dbReference type="GO" id="GO:0005524">
    <property type="term" value="F:ATP binding"/>
    <property type="evidence" value="ECO:0007669"/>
    <property type="project" value="UniProtKB-KW"/>
</dbReference>
<dbReference type="AlphaFoldDB" id="A0A859FG76"/>
<evidence type="ECO:0000259" key="3">
    <source>
        <dbReference type="PROSITE" id="PS50893"/>
    </source>
</evidence>
<evidence type="ECO:0000256" key="2">
    <source>
        <dbReference type="ARBA" id="ARBA00022840"/>
    </source>
</evidence>
<dbReference type="GO" id="GO:0016887">
    <property type="term" value="F:ATP hydrolysis activity"/>
    <property type="evidence" value="ECO:0007669"/>
    <property type="project" value="InterPro"/>
</dbReference>
<sequence length="299" mass="33358">MITCTNVTKRIGDNVVLGNISVTIERNSITGVIGKNGAGKSTFLQLLAGLKKPSSGTIKINDEAPFNNLHASANTIFIYDGLELPESLPITMIFDLYAKSYENWNQELAHKLASHFTLDVTKKPRELSRGQHGALIAVIGIATRAPLTIYDEPTNGMDEAVRDDFYKAILKDYIAFPRTILFATHYVEEVENVLESIMIVHHGKVVTYDNIASLQESVWRVSGNKEELHRWANQKKVLVKDSGSKTFHHASSVIIEHKGKPDVPESFTTKSLSTKEIYLAMVNEKRGDIDDVFTSNRNE</sequence>
<keyword evidence="2 4" id="KW-0067">ATP-binding</keyword>